<name>A0A6M3Y7M9_9ZZZZ</name>
<evidence type="ECO:0008006" key="3">
    <source>
        <dbReference type="Google" id="ProtNLM"/>
    </source>
</evidence>
<dbReference type="SUPFAM" id="SSF81301">
    <property type="entry name" value="Nucleotidyltransferase"/>
    <property type="match status" value="1"/>
</dbReference>
<organism evidence="2">
    <name type="scientific">viral metagenome</name>
    <dbReference type="NCBI Taxonomy" id="1070528"/>
    <lineage>
        <taxon>unclassified sequences</taxon>
        <taxon>metagenomes</taxon>
        <taxon>organismal metagenomes</taxon>
    </lineage>
</organism>
<evidence type="ECO:0000313" key="1">
    <source>
        <dbReference type="EMBL" id="QJA67761.1"/>
    </source>
</evidence>
<proteinExistence type="predicted"/>
<evidence type="ECO:0000313" key="2">
    <source>
        <dbReference type="EMBL" id="QJI04826.1"/>
    </source>
</evidence>
<dbReference type="Gene3D" id="3.30.460.40">
    <property type="match status" value="1"/>
</dbReference>
<dbReference type="EMBL" id="MT145191">
    <property type="protein sequence ID" value="QJI04826.1"/>
    <property type="molecule type" value="Genomic_DNA"/>
</dbReference>
<protein>
    <recommendedName>
        <fullName evidence="3">Nucleotidyltransferase</fullName>
    </recommendedName>
</protein>
<dbReference type="AlphaFoldDB" id="A0A6M3Y7M9"/>
<sequence length="161" mass="17862">MSLDDFQSDLPQDLQDGLIAVGEAARDLREPWWIFGGAAMALYGLTDLHVPDIDVLCAPRDARALLAALDGQVVADPGEGLFRSAVFGRAPDQPILVEVMADLETRDGAEWRPVAFTSRRPVFIDDVPLFVPDIRDHIALYRLFGRPKDLARVEQLERLIA</sequence>
<dbReference type="InterPro" id="IPR043519">
    <property type="entry name" value="NT_sf"/>
</dbReference>
<gene>
    <name evidence="2" type="ORF">MM415A00124_0001</name>
    <name evidence="1" type="ORF">MM415B00156_0001</name>
</gene>
<reference evidence="2" key="1">
    <citation type="submission" date="2020-03" db="EMBL/GenBank/DDBJ databases">
        <title>The deep terrestrial virosphere.</title>
        <authorList>
            <person name="Holmfeldt K."/>
            <person name="Nilsson E."/>
            <person name="Simone D."/>
            <person name="Lopez-Fernandez M."/>
            <person name="Wu X."/>
            <person name="de Brujin I."/>
            <person name="Lundin D."/>
            <person name="Andersson A."/>
            <person name="Bertilsson S."/>
            <person name="Dopson M."/>
        </authorList>
    </citation>
    <scope>NUCLEOTIDE SEQUENCE</scope>
    <source>
        <strain evidence="2">MM415A00124</strain>
        <strain evidence="1">MM415B00156</strain>
    </source>
</reference>
<dbReference type="EMBL" id="MT141576">
    <property type="protein sequence ID" value="QJA67761.1"/>
    <property type="molecule type" value="Genomic_DNA"/>
</dbReference>
<accession>A0A6M3Y7M9</accession>